<accession>A0AAN9I352</accession>
<evidence type="ECO:0000256" key="2">
    <source>
        <dbReference type="ARBA" id="ARBA00010291"/>
    </source>
</evidence>
<comment type="caution">
    <text evidence="5">The sequence shown here is derived from an EMBL/GenBank/DDBJ whole genome shotgun (WGS) entry which is preliminary data.</text>
</comment>
<gene>
    <name evidence="5" type="ORF">RIF29_28188</name>
</gene>
<reference evidence="5 6" key="1">
    <citation type="submission" date="2024-01" db="EMBL/GenBank/DDBJ databases">
        <title>The genomes of 5 underutilized Papilionoideae crops provide insights into root nodulation and disease resistanc.</title>
        <authorList>
            <person name="Yuan L."/>
        </authorList>
    </citation>
    <scope>NUCLEOTIDE SEQUENCE [LARGE SCALE GENOMIC DNA]</scope>
    <source>
        <strain evidence="5">ZHUSHIDOU_FW_LH</strain>
        <tissue evidence="5">Leaf</tissue>
    </source>
</reference>
<evidence type="ECO:0000256" key="3">
    <source>
        <dbReference type="ARBA" id="ARBA00023242"/>
    </source>
</evidence>
<dbReference type="InterPro" id="IPR028386">
    <property type="entry name" value="CENP-C/Mif2/cnp3"/>
</dbReference>
<comment type="similarity">
    <text evidence="2">Belongs to the CENP-C/MIF2 family.</text>
</comment>
<keyword evidence="6" id="KW-1185">Reference proteome</keyword>
<evidence type="ECO:0000256" key="1">
    <source>
        <dbReference type="ARBA" id="ARBA00004123"/>
    </source>
</evidence>
<keyword evidence="3" id="KW-0539">Nucleus</keyword>
<dbReference type="GO" id="GO:0051455">
    <property type="term" value="P:spindle attachment to meiosis I kinetochore"/>
    <property type="evidence" value="ECO:0007669"/>
    <property type="project" value="TreeGrafter"/>
</dbReference>
<feature type="compositionally biased region" description="Polar residues" evidence="4">
    <location>
        <begin position="580"/>
        <end position="590"/>
    </location>
</feature>
<comment type="subcellular location">
    <subcellularLocation>
        <location evidence="1">Nucleus</location>
    </subcellularLocation>
</comment>
<sequence>MEKKKMKFDDGAVSASVSVGSAVEDPLSNRWGLSLFPPLLPSTNIINPHDPNQDLHHIHTHLKSMALANPSKLHDEAKSIRDANPELFSSQIPSVPASIETNDVVPEESQHQEFPRKLRPALGLKRGHFTLRPSKTPTLESLLPPLDLDKLKDPVEYFKAHERREIAEREIWKQLGIVSVESNEDNISTKTRQRRQPRPGLPGNNQRQVKYKHRYQTETLVNNDYVPSSQGAIGNDSVDPVGENTDKGGACHTSLENEVTDLSDIEEEKVNNILDELLCRNPEDLEGGGAMALLEEKLQIKPIDIRPLSVPDFPNIPLIDLKSMPENLTKPRKALSNIDNWLKGMKNKTPLKQDVGYPVQQSASPTPPRSPFAALSSLQKHISRSKPSVDPFSAHEIDHLSSRDYPPTNTIRQELDLVGSRKPSNEVNASITEDVIAVSMTSSGSDTVRNCTGTSGKSKEDNPGRSPDKVNVPLTEVAIDVSGRTSVEDSVRNRASTSQKSLEDTSRESEFDAIIDSKDSHVHMDVDIGGSGVDVGVMNDTEGRPNIEANGPCEFENIIQAENMQGPAAFDAMDDLDLNSVNRQDQSNPAGFQASAIDKSTGRTDEGLEQSSQEKMDGSLKPVNGQRKAKLRSQRQSESRRLSRRQSLAVAGAGSSWKGGVRRSTRNRTRPLEYWKGERPVYGRIHDSLTTVIGVKCMSPGSDGKPTMKVKSYVGDEYKELLEFAALG</sequence>
<feature type="compositionally biased region" description="Basic and acidic residues" evidence="4">
    <location>
        <begin position="457"/>
        <end position="468"/>
    </location>
</feature>
<dbReference type="Proteomes" id="UP001372338">
    <property type="component" value="Unassembled WGS sequence"/>
</dbReference>
<feature type="compositionally biased region" description="Polar residues" evidence="4">
    <location>
        <begin position="443"/>
        <end position="456"/>
    </location>
</feature>
<dbReference type="AlphaFoldDB" id="A0AAN9I352"/>
<organism evidence="5 6">
    <name type="scientific">Crotalaria pallida</name>
    <name type="common">Smooth rattlebox</name>
    <name type="synonym">Crotalaria striata</name>
    <dbReference type="NCBI Taxonomy" id="3830"/>
    <lineage>
        <taxon>Eukaryota</taxon>
        <taxon>Viridiplantae</taxon>
        <taxon>Streptophyta</taxon>
        <taxon>Embryophyta</taxon>
        <taxon>Tracheophyta</taxon>
        <taxon>Spermatophyta</taxon>
        <taxon>Magnoliopsida</taxon>
        <taxon>eudicotyledons</taxon>
        <taxon>Gunneridae</taxon>
        <taxon>Pentapetalae</taxon>
        <taxon>rosids</taxon>
        <taxon>fabids</taxon>
        <taxon>Fabales</taxon>
        <taxon>Fabaceae</taxon>
        <taxon>Papilionoideae</taxon>
        <taxon>50 kb inversion clade</taxon>
        <taxon>genistoids sensu lato</taxon>
        <taxon>core genistoids</taxon>
        <taxon>Crotalarieae</taxon>
        <taxon>Crotalaria</taxon>
    </lineage>
</organism>
<feature type="region of interest" description="Disordered" evidence="4">
    <location>
        <begin position="443"/>
        <end position="472"/>
    </location>
</feature>
<feature type="region of interest" description="Disordered" evidence="4">
    <location>
        <begin position="580"/>
        <end position="665"/>
    </location>
</feature>
<dbReference type="PANTHER" id="PTHR16684">
    <property type="entry name" value="CENTROMERE PROTEIN C"/>
    <property type="match status" value="1"/>
</dbReference>
<evidence type="ECO:0000313" key="6">
    <source>
        <dbReference type="Proteomes" id="UP001372338"/>
    </source>
</evidence>
<feature type="region of interest" description="Disordered" evidence="4">
    <location>
        <begin position="184"/>
        <end position="208"/>
    </location>
</feature>
<dbReference type="GO" id="GO:0051315">
    <property type="term" value="P:attachment of mitotic spindle microtubules to kinetochore"/>
    <property type="evidence" value="ECO:0007669"/>
    <property type="project" value="TreeGrafter"/>
</dbReference>
<feature type="region of interest" description="Disordered" evidence="4">
    <location>
        <begin position="484"/>
        <end position="509"/>
    </location>
</feature>
<dbReference type="GO" id="GO:0051382">
    <property type="term" value="P:kinetochore assembly"/>
    <property type="evidence" value="ECO:0007669"/>
    <property type="project" value="InterPro"/>
</dbReference>
<dbReference type="GO" id="GO:0019237">
    <property type="term" value="F:centromeric DNA binding"/>
    <property type="evidence" value="ECO:0007669"/>
    <property type="project" value="InterPro"/>
</dbReference>
<name>A0AAN9I352_CROPI</name>
<dbReference type="GO" id="GO:0005634">
    <property type="term" value="C:nucleus"/>
    <property type="evidence" value="ECO:0007669"/>
    <property type="project" value="UniProtKB-SubCell"/>
</dbReference>
<dbReference type="PANTHER" id="PTHR16684:SF11">
    <property type="entry name" value="CENTROMERE PROTEIN C"/>
    <property type="match status" value="1"/>
</dbReference>
<proteinExistence type="inferred from homology"/>
<feature type="compositionally biased region" description="Basic and acidic residues" evidence="4">
    <location>
        <begin position="600"/>
        <end position="618"/>
    </location>
</feature>
<evidence type="ECO:0000256" key="4">
    <source>
        <dbReference type="SAM" id="MobiDB-lite"/>
    </source>
</evidence>
<protein>
    <submittedName>
        <fullName evidence="5">Uncharacterized protein</fullName>
    </submittedName>
</protein>
<dbReference type="EMBL" id="JAYWIO010000005">
    <property type="protein sequence ID" value="KAK7261865.1"/>
    <property type="molecule type" value="Genomic_DNA"/>
</dbReference>
<dbReference type="GO" id="GO:0000776">
    <property type="term" value="C:kinetochore"/>
    <property type="evidence" value="ECO:0007669"/>
    <property type="project" value="InterPro"/>
</dbReference>
<evidence type="ECO:0000313" key="5">
    <source>
        <dbReference type="EMBL" id="KAK7261865.1"/>
    </source>
</evidence>